<keyword evidence="2" id="KW-0732">Signal</keyword>
<name>A0AAJ1QUT1_9FLAO</name>
<accession>A0AAJ1QUT1</accession>
<protein>
    <recommendedName>
        <fullName evidence="5">DUF4142 domain-containing protein</fullName>
    </recommendedName>
</protein>
<feature type="compositionally biased region" description="Polar residues" evidence="1">
    <location>
        <begin position="24"/>
        <end position="37"/>
    </location>
</feature>
<comment type="caution">
    <text evidence="3">The sequence shown here is derived from an EMBL/GenBank/DDBJ whole genome shotgun (WGS) entry which is preliminary data.</text>
</comment>
<evidence type="ECO:0000313" key="3">
    <source>
        <dbReference type="EMBL" id="MDN3618211.1"/>
    </source>
</evidence>
<gene>
    <name evidence="3" type="ORF">QWY81_01940</name>
</gene>
<proteinExistence type="predicted"/>
<sequence>MKNFILLIILLFAFTAQAQYGNGSSRQRQNQMPQTEQKAPDPDFNVERYIGIVNYDIEKAAKKSSVKLSSTEGQEFSRVLTKYNKDIKDITRINTFVLRSTKDMVENYQKTVMKTGDNSSQKKVMTTMSENLKPISEILKKEDRELDKTIKALLSEKQYKKWIKYNRKIYKVFPKEEE</sequence>
<evidence type="ECO:0000313" key="4">
    <source>
        <dbReference type="Proteomes" id="UP001228636"/>
    </source>
</evidence>
<organism evidence="3 4">
    <name type="scientific">Polaribacter sejongensis</name>
    <dbReference type="NCBI Taxonomy" id="985043"/>
    <lineage>
        <taxon>Bacteria</taxon>
        <taxon>Pseudomonadati</taxon>
        <taxon>Bacteroidota</taxon>
        <taxon>Flavobacteriia</taxon>
        <taxon>Flavobacteriales</taxon>
        <taxon>Flavobacteriaceae</taxon>
    </lineage>
</organism>
<feature type="region of interest" description="Disordered" evidence="1">
    <location>
        <begin position="24"/>
        <end position="43"/>
    </location>
</feature>
<evidence type="ECO:0008006" key="5">
    <source>
        <dbReference type="Google" id="ProtNLM"/>
    </source>
</evidence>
<feature type="chain" id="PRO_5042535619" description="DUF4142 domain-containing protein" evidence="2">
    <location>
        <begin position="19"/>
        <end position="178"/>
    </location>
</feature>
<reference evidence="3 4" key="1">
    <citation type="journal article" date="2014" name="Int. J. Syst. Evol. Microbiol.">
        <title>Complete genome sequence of Corynebacterium casei LMG S-19264T (=DSM 44701T), isolated from a smear-ripened cheese.</title>
        <authorList>
            <consortium name="US DOE Joint Genome Institute (JGI-PGF)"/>
            <person name="Walter F."/>
            <person name="Albersmeier A."/>
            <person name="Kalinowski J."/>
            <person name="Ruckert C."/>
        </authorList>
    </citation>
    <scope>NUCLEOTIDE SEQUENCE [LARGE SCALE GENOMIC DNA]</scope>
    <source>
        <strain evidence="3 4">CECT 8670</strain>
    </source>
</reference>
<evidence type="ECO:0000256" key="1">
    <source>
        <dbReference type="SAM" id="MobiDB-lite"/>
    </source>
</evidence>
<dbReference type="Proteomes" id="UP001228636">
    <property type="component" value="Unassembled WGS sequence"/>
</dbReference>
<dbReference type="RefSeq" id="WP_165731392.1">
    <property type="nucleotide sequence ID" value="NZ_CP103460.1"/>
</dbReference>
<evidence type="ECO:0000256" key="2">
    <source>
        <dbReference type="SAM" id="SignalP"/>
    </source>
</evidence>
<feature type="signal peptide" evidence="2">
    <location>
        <begin position="1"/>
        <end position="18"/>
    </location>
</feature>
<dbReference type="EMBL" id="JAUFQH010000003">
    <property type="protein sequence ID" value="MDN3618211.1"/>
    <property type="molecule type" value="Genomic_DNA"/>
</dbReference>
<dbReference type="AlphaFoldDB" id="A0AAJ1QUT1"/>